<dbReference type="Pfam" id="PF01086">
    <property type="entry name" value="Clathrin_lg_ch"/>
    <property type="match status" value="1"/>
</dbReference>
<evidence type="ECO:0000256" key="7">
    <source>
        <dbReference type="SAM" id="MobiDB-lite"/>
    </source>
</evidence>
<dbReference type="GO" id="GO:0099631">
    <property type="term" value="C:postsynaptic endocytic zone cytoplasmic component"/>
    <property type="evidence" value="ECO:0007669"/>
    <property type="project" value="TreeGrafter"/>
</dbReference>
<comment type="subcellular location">
    <subcellularLocation>
        <location evidence="1 6">Cytoplasmic vesicle membrane</location>
        <topology evidence="1 6">Peripheral membrane protein</topology>
        <orientation evidence="1 6">Cytoplasmic side</orientation>
    </subcellularLocation>
    <subcellularLocation>
        <location evidence="6">Membrane</location>
        <location evidence="6">Coated pit</location>
        <topology evidence="6">Peripheral membrane protein</topology>
        <orientation evidence="6">Cytoplasmic side</orientation>
    </subcellularLocation>
    <text evidence="6">Cytoplasmic face of coated pits and vesicles.</text>
</comment>
<dbReference type="EMBL" id="JAIZAY010000022">
    <property type="protein sequence ID" value="KAJ8020208.1"/>
    <property type="molecule type" value="Genomic_DNA"/>
</dbReference>
<protein>
    <recommendedName>
        <fullName evidence="6">Clathrin light chain</fullName>
    </recommendedName>
</protein>
<reference evidence="8" key="1">
    <citation type="submission" date="2021-10" db="EMBL/GenBank/DDBJ databases">
        <title>Tropical sea cucumber genome reveals ecological adaptation and Cuvierian tubules defense mechanism.</title>
        <authorList>
            <person name="Chen T."/>
        </authorList>
    </citation>
    <scope>NUCLEOTIDE SEQUENCE</scope>
    <source>
        <strain evidence="8">Nanhai2018</strain>
        <tissue evidence="8">Muscle</tissue>
    </source>
</reference>
<dbReference type="GO" id="GO:0072583">
    <property type="term" value="P:clathrin-dependent endocytosis"/>
    <property type="evidence" value="ECO:0007669"/>
    <property type="project" value="TreeGrafter"/>
</dbReference>
<evidence type="ECO:0000256" key="1">
    <source>
        <dbReference type="ARBA" id="ARBA00004180"/>
    </source>
</evidence>
<keyword evidence="5 6" id="KW-0968">Cytoplasmic vesicle</keyword>
<evidence type="ECO:0000313" key="9">
    <source>
        <dbReference type="Proteomes" id="UP001152320"/>
    </source>
</evidence>
<dbReference type="GO" id="GO:0005198">
    <property type="term" value="F:structural molecule activity"/>
    <property type="evidence" value="ECO:0007669"/>
    <property type="project" value="InterPro"/>
</dbReference>
<name>A0A9Q1BC99_HOLLE</name>
<comment type="similarity">
    <text evidence="2 6">Belongs to the clathrin light chain family.</text>
</comment>
<proteinExistence type="inferred from homology"/>
<comment type="function">
    <text evidence="6">Clathrin is the major protein of the polyhedral coat of coated pits and vesicles.</text>
</comment>
<comment type="caution">
    <text evidence="8">The sequence shown here is derived from an EMBL/GenBank/DDBJ whole genome shotgun (WGS) entry which is preliminary data.</text>
</comment>
<dbReference type="GO" id="GO:0030672">
    <property type="term" value="C:synaptic vesicle membrane"/>
    <property type="evidence" value="ECO:0007669"/>
    <property type="project" value="TreeGrafter"/>
</dbReference>
<keyword evidence="3 6" id="KW-0472">Membrane</keyword>
<feature type="compositionally biased region" description="Polar residues" evidence="7">
    <location>
        <begin position="80"/>
        <end position="95"/>
    </location>
</feature>
<gene>
    <name evidence="8" type="ORF">HOLleu_39735</name>
</gene>
<evidence type="ECO:0000256" key="2">
    <source>
        <dbReference type="ARBA" id="ARBA00005263"/>
    </source>
</evidence>
<evidence type="ECO:0000313" key="8">
    <source>
        <dbReference type="EMBL" id="KAJ8020208.1"/>
    </source>
</evidence>
<dbReference type="OrthoDB" id="5512at2759"/>
<keyword evidence="9" id="KW-1185">Reference proteome</keyword>
<dbReference type="PANTHER" id="PTHR10639:SF7">
    <property type="entry name" value="CLATHRIN LIGHT CHAIN"/>
    <property type="match status" value="1"/>
</dbReference>
<dbReference type="GO" id="GO:0006886">
    <property type="term" value="P:intracellular protein transport"/>
    <property type="evidence" value="ECO:0007669"/>
    <property type="project" value="InterPro"/>
</dbReference>
<evidence type="ECO:0000256" key="4">
    <source>
        <dbReference type="ARBA" id="ARBA00023176"/>
    </source>
</evidence>
<dbReference type="GO" id="GO:0030130">
    <property type="term" value="C:clathrin coat of trans-Golgi network vesicle"/>
    <property type="evidence" value="ECO:0007669"/>
    <property type="project" value="InterPro"/>
</dbReference>
<dbReference type="Proteomes" id="UP001152320">
    <property type="component" value="Chromosome 22"/>
</dbReference>
<dbReference type="InterPro" id="IPR000996">
    <property type="entry name" value="Clathrin_L-chain"/>
</dbReference>
<evidence type="ECO:0000256" key="5">
    <source>
        <dbReference type="ARBA" id="ARBA00023329"/>
    </source>
</evidence>
<accession>A0A9Q1BC99</accession>
<feature type="region of interest" description="Disordered" evidence="7">
    <location>
        <begin position="1"/>
        <end position="103"/>
    </location>
</feature>
<dbReference type="GO" id="GO:0032050">
    <property type="term" value="F:clathrin heavy chain binding"/>
    <property type="evidence" value="ECO:0007669"/>
    <property type="project" value="TreeGrafter"/>
</dbReference>
<dbReference type="GO" id="GO:0030132">
    <property type="term" value="C:clathrin coat of coated pit"/>
    <property type="evidence" value="ECO:0007669"/>
    <property type="project" value="InterPro"/>
</dbReference>
<organism evidence="8 9">
    <name type="scientific">Holothuria leucospilota</name>
    <name type="common">Black long sea cucumber</name>
    <name type="synonym">Mertensiothuria leucospilota</name>
    <dbReference type="NCBI Taxonomy" id="206669"/>
    <lineage>
        <taxon>Eukaryota</taxon>
        <taxon>Metazoa</taxon>
        <taxon>Echinodermata</taxon>
        <taxon>Eleutherozoa</taxon>
        <taxon>Echinozoa</taxon>
        <taxon>Holothuroidea</taxon>
        <taxon>Aspidochirotacea</taxon>
        <taxon>Aspidochirotida</taxon>
        <taxon>Holothuriidae</taxon>
        <taxon>Holothuria</taxon>
    </lineage>
</organism>
<dbReference type="PANTHER" id="PTHR10639">
    <property type="entry name" value="CLATHRIN LIGHT CHAIN"/>
    <property type="match status" value="1"/>
</dbReference>
<evidence type="ECO:0000256" key="6">
    <source>
        <dbReference type="RuleBase" id="RU363137"/>
    </source>
</evidence>
<dbReference type="AlphaFoldDB" id="A0A9Q1BC99"/>
<evidence type="ECO:0000256" key="3">
    <source>
        <dbReference type="ARBA" id="ARBA00023136"/>
    </source>
</evidence>
<keyword evidence="4 6" id="KW-0168">Coated pit</keyword>
<sequence length="214" mass="23789">MADFGEFENENAPAAAEEVDPAAEFLAREQDQLAGLEDDNLGGGISQTVTDGDFGGGEVTQGDLVDEFGGTGDILGGDAPQTNGPSDAYSAISQIDRTENEPEKIKKWREEQAEMLAKKDEESKKLQEEWAVQAKKELDDWYNREAEQLTKSKAGNRAAEEAFIKERDEITPGQEWERIARLCDFNPKNNKNTKDVTRLRSILLHLKQSGLQRS</sequence>